<feature type="compositionally biased region" description="Basic and acidic residues" evidence="1">
    <location>
        <begin position="175"/>
        <end position="190"/>
    </location>
</feature>
<name>A0A2U3E3X9_PURLI</name>
<feature type="region of interest" description="Disordered" evidence="1">
    <location>
        <begin position="134"/>
        <end position="212"/>
    </location>
</feature>
<protein>
    <recommendedName>
        <fullName evidence="4">Translation machinery associated TMA7 domain-containing protein</fullName>
    </recommendedName>
</protein>
<comment type="caution">
    <text evidence="2">The sequence shown here is derived from an EMBL/GenBank/DDBJ whole genome shotgun (WGS) entry which is preliminary data.</text>
</comment>
<feature type="compositionally biased region" description="Low complexity" evidence="1">
    <location>
        <begin position="48"/>
        <end position="62"/>
    </location>
</feature>
<dbReference type="AlphaFoldDB" id="A0A2U3E3X9"/>
<dbReference type="PANTHER" id="PTHR28632">
    <property type="entry name" value="TRANSLATION MACHINERY-ASSOCIATED PROTEIN 7"/>
    <property type="match status" value="1"/>
</dbReference>
<feature type="region of interest" description="Disordered" evidence="1">
    <location>
        <begin position="1"/>
        <end position="70"/>
    </location>
</feature>
<gene>
    <name evidence="2" type="ORF">PCL_00855</name>
</gene>
<evidence type="ECO:0000313" key="3">
    <source>
        <dbReference type="Proteomes" id="UP000245956"/>
    </source>
</evidence>
<dbReference type="InterPro" id="IPR015157">
    <property type="entry name" value="TMA7"/>
</dbReference>
<evidence type="ECO:0000256" key="1">
    <source>
        <dbReference type="SAM" id="MobiDB-lite"/>
    </source>
</evidence>
<evidence type="ECO:0008006" key="4">
    <source>
        <dbReference type="Google" id="ProtNLM"/>
    </source>
</evidence>
<feature type="region of interest" description="Disordered" evidence="1">
    <location>
        <begin position="90"/>
        <end position="120"/>
    </location>
</feature>
<sequence length="212" mass="22686">MKRPKANRSGGRKEPRSDGQDADDDGVLLCGGDGYTAANVRRGGVWEQQHQQLPQALAQPAAGEPHVGPSCSRIRLHKIGTVKILPRRVPSRLSSPPAKNIATPCRRGENRPSALPPPAERAPVRTVITHLQSLPPDPLSLQTKMGGANREGGKAKPLKAAKKANKELDEDDMAYLEKKRAEEKARKEMAAKAGGKGPLNTGAQGIKKSGKK</sequence>
<evidence type="ECO:0000313" key="2">
    <source>
        <dbReference type="EMBL" id="PWI69208.1"/>
    </source>
</evidence>
<dbReference type="Proteomes" id="UP000245956">
    <property type="component" value="Unassembled WGS sequence"/>
</dbReference>
<reference evidence="2 3" key="1">
    <citation type="journal article" date="2016" name="Front. Microbiol.">
        <title>Genome and transcriptome sequences reveal the specific parasitism of the nematophagous Purpureocillium lilacinum 36-1.</title>
        <authorList>
            <person name="Xie J."/>
            <person name="Li S."/>
            <person name="Mo C."/>
            <person name="Xiao X."/>
            <person name="Peng D."/>
            <person name="Wang G."/>
            <person name="Xiao Y."/>
        </authorList>
    </citation>
    <scope>NUCLEOTIDE SEQUENCE [LARGE SCALE GENOMIC DNA]</scope>
    <source>
        <strain evidence="2 3">36-1</strain>
    </source>
</reference>
<dbReference type="EMBL" id="LCWV01000012">
    <property type="protein sequence ID" value="PWI69208.1"/>
    <property type="molecule type" value="Genomic_DNA"/>
</dbReference>
<dbReference type="Pfam" id="PF09072">
    <property type="entry name" value="TMA7"/>
    <property type="match status" value="1"/>
</dbReference>
<organism evidence="2 3">
    <name type="scientific">Purpureocillium lilacinum</name>
    <name type="common">Paecilomyces lilacinus</name>
    <dbReference type="NCBI Taxonomy" id="33203"/>
    <lineage>
        <taxon>Eukaryota</taxon>
        <taxon>Fungi</taxon>
        <taxon>Dikarya</taxon>
        <taxon>Ascomycota</taxon>
        <taxon>Pezizomycotina</taxon>
        <taxon>Sordariomycetes</taxon>
        <taxon>Hypocreomycetidae</taxon>
        <taxon>Hypocreales</taxon>
        <taxon>Ophiocordycipitaceae</taxon>
        <taxon>Purpureocillium</taxon>
    </lineage>
</organism>
<proteinExistence type="predicted"/>
<accession>A0A2U3E3X9</accession>